<dbReference type="Proteomes" id="UP001153269">
    <property type="component" value="Unassembled WGS sequence"/>
</dbReference>
<gene>
    <name evidence="1" type="ORF">PLEPLA_LOCUS10092</name>
</gene>
<organism evidence="1 2">
    <name type="scientific">Pleuronectes platessa</name>
    <name type="common">European plaice</name>
    <dbReference type="NCBI Taxonomy" id="8262"/>
    <lineage>
        <taxon>Eukaryota</taxon>
        <taxon>Metazoa</taxon>
        <taxon>Chordata</taxon>
        <taxon>Craniata</taxon>
        <taxon>Vertebrata</taxon>
        <taxon>Euteleostomi</taxon>
        <taxon>Actinopterygii</taxon>
        <taxon>Neopterygii</taxon>
        <taxon>Teleostei</taxon>
        <taxon>Neoteleostei</taxon>
        <taxon>Acanthomorphata</taxon>
        <taxon>Carangaria</taxon>
        <taxon>Pleuronectiformes</taxon>
        <taxon>Pleuronectoidei</taxon>
        <taxon>Pleuronectidae</taxon>
        <taxon>Pleuronectes</taxon>
    </lineage>
</organism>
<sequence>MDGVQTKPPVPLDPANRRRCRSLVQACDSFPRCHDTTMFNKMTDAAGAGKK</sequence>
<name>A0A9N7U2M6_PLEPL</name>
<evidence type="ECO:0000313" key="2">
    <source>
        <dbReference type="Proteomes" id="UP001153269"/>
    </source>
</evidence>
<dbReference type="AlphaFoldDB" id="A0A9N7U2M6"/>
<reference evidence="1" key="1">
    <citation type="submission" date="2020-03" db="EMBL/GenBank/DDBJ databases">
        <authorList>
            <person name="Weist P."/>
        </authorList>
    </citation>
    <scope>NUCLEOTIDE SEQUENCE</scope>
</reference>
<dbReference type="EMBL" id="CADEAL010000569">
    <property type="protein sequence ID" value="CAB1422203.1"/>
    <property type="molecule type" value="Genomic_DNA"/>
</dbReference>
<evidence type="ECO:0000313" key="1">
    <source>
        <dbReference type="EMBL" id="CAB1422203.1"/>
    </source>
</evidence>
<protein>
    <submittedName>
        <fullName evidence="1">Uncharacterized protein</fullName>
    </submittedName>
</protein>
<proteinExistence type="predicted"/>
<accession>A0A9N7U2M6</accession>
<keyword evidence="2" id="KW-1185">Reference proteome</keyword>
<comment type="caution">
    <text evidence="1">The sequence shown here is derived from an EMBL/GenBank/DDBJ whole genome shotgun (WGS) entry which is preliminary data.</text>
</comment>